<dbReference type="InterPro" id="IPR000014">
    <property type="entry name" value="PAS"/>
</dbReference>
<dbReference type="Pfam" id="PF12833">
    <property type="entry name" value="HTH_18"/>
    <property type="match status" value="1"/>
</dbReference>
<dbReference type="EMBL" id="CP022743">
    <property type="protein sequence ID" value="ASU34729.1"/>
    <property type="molecule type" value="Genomic_DNA"/>
</dbReference>
<dbReference type="SUPFAM" id="SSF55785">
    <property type="entry name" value="PYP-like sensor domain (PAS domain)"/>
    <property type="match status" value="3"/>
</dbReference>
<dbReference type="NCBIfam" id="TIGR00229">
    <property type="entry name" value="sensory_box"/>
    <property type="match status" value="2"/>
</dbReference>
<sequence length="499" mass="57703">MKLRMNELKTKINELSFEAIEDTGAMLAYWDRNLICRFANKAYIDWFGKKPEEIVDKLRMPELLGELFQKNLPYIQGVLAGKTQTFERAIRVPSGQVRNSIATYSPDFENGKVKGFFVHVADITKLKSLNRSELNGSKHNGNNLLPVQKNIENVAETLKSQVFDNFPGIVNLSKQHFISESTLKREFAAKYNTSLFSYYRDLQMELAEKYLSEKKYSRKQIAAMFNFSNPSNFSACYKRFIENKAQNNLNREIQKSIDESYKIFISQAPFAIAMLDKELRYIAVSNKWITDYHLSEEYLIGGCHEQIFAKLNLNLKKVYTSSLNGAINNGDEELIKKADGTVAWMKWDIRPWYNYKNEIGGLLIFTEDISAIKQKELENQKISEILNKTKEIARIGAWSRDYVNKTVTWSRITKEILEVSEEFEPFFNFFFNFHSEGPKHNFVQKTFNRALKKGIPFDIEAELITAKGNLKRVRVIGYPELSNGVCTKISGIFLEVPKK</sequence>
<evidence type="ECO:0000313" key="4">
    <source>
        <dbReference type="Proteomes" id="UP000215002"/>
    </source>
</evidence>
<evidence type="ECO:0000313" key="3">
    <source>
        <dbReference type="EMBL" id="ASU34729.1"/>
    </source>
</evidence>
<protein>
    <submittedName>
        <fullName evidence="3">PAS fold-containing protein</fullName>
    </submittedName>
</protein>
<dbReference type="InterPro" id="IPR035965">
    <property type="entry name" value="PAS-like_dom_sf"/>
</dbReference>
<dbReference type="InterPro" id="IPR018060">
    <property type="entry name" value="HTH_AraC"/>
</dbReference>
<dbReference type="GO" id="GO:0003700">
    <property type="term" value="F:DNA-binding transcription factor activity"/>
    <property type="evidence" value="ECO:0007669"/>
    <property type="project" value="InterPro"/>
</dbReference>
<dbReference type="GO" id="GO:0043565">
    <property type="term" value="F:sequence-specific DNA binding"/>
    <property type="evidence" value="ECO:0007669"/>
    <property type="project" value="InterPro"/>
</dbReference>
<evidence type="ECO:0000259" key="1">
    <source>
        <dbReference type="PROSITE" id="PS01124"/>
    </source>
</evidence>
<dbReference type="InterPro" id="IPR000700">
    <property type="entry name" value="PAS-assoc_C"/>
</dbReference>
<dbReference type="PANTHER" id="PTHR47893">
    <property type="entry name" value="REGULATORY PROTEIN PCHR"/>
    <property type="match status" value="1"/>
</dbReference>
<dbReference type="Gene3D" id="3.30.450.20">
    <property type="entry name" value="PAS domain"/>
    <property type="match status" value="3"/>
</dbReference>
<dbReference type="InterPro" id="IPR013656">
    <property type="entry name" value="PAS_4"/>
</dbReference>
<dbReference type="PROSITE" id="PS01124">
    <property type="entry name" value="HTH_ARAC_FAMILY_2"/>
    <property type="match status" value="1"/>
</dbReference>
<dbReference type="PANTHER" id="PTHR47893:SF1">
    <property type="entry name" value="REGULATORY PROTEIN PCHR"/>
    <property type="match status" value="1"/>
</dbReference>
<dbReference type="Proteomes" id="UP000215002">
    <property type="component" value="Chromosome"/>
</dbReference>
<dbReference type="OrthoDB" id="5522855at2"/>
<dbReference type="InterPro" id="IPR053142">
    <property type="entry name" value="PchR_regulatory_protein"/>
</dbReference>
<gene>
    <name evidence="3" type="ORF">MuYL_2842</name>
</gene>
<dbReference type="AlphaFoldDB" id="A0A223NXX1"/>
<feature type="domain" description="PAC" evidence="2">
    <location>
        <begin position="328"/>
        <end position="381"/>
    </location>
</feature>
<dbReference type="KEGG" id="muc:MuYL_2842"/>
<dbReference type="SMART" id="SM00342">
    <property type="entry name" value="HTH_ARAC"/>
    <property type="match status" value="1"/>
</dbReference>
<keyword evidence="4" id="KW-1185">Reference proteome</keyword>
<proteinExistence type="predicted"/>
<organism evidence="3 4">
    <name type="scientific">Mucilaginibacter xinganensis</name>
    <dbReference type="NCBI Taxonomy" id="1234841"/>
    <lineage>
        <taxon>Bacteria</taxon>
        <taxon>Pseudomonadati</taxon>
        <taxon>Bacteroidota</taxon>
        <taxon>Sphingobacteriia</taxon>
        <taxon>Sphingobacteriales</taxon>
        <taxon>Sphingobacteriaceae</taxon>
        <taxon>Mucilaginibacter</taxon>
    </lineage>
</organism>
<accession>A0A223NXX1</accession>
<reference evidence="3 4" key="1">
    <citation type="submission" date="2017-08" db="EMBL/GenBank/DDBJ databases">
        <title>Complete genome sequence of Mucilaginibacter sp. strain BJC16-A31.</title>
        <authorList>
            <consortium name="Henan University of Science and Technology"/>
            <person name="You X."/>
        </authorList>
    </citation>
    <scope>NUCLEOTIDE SEQUENCE [LARGE SCALE GENOMIC DNA]</scope>
    <source>
        <strain evidence="3 4">BJC16-A31</strain>
    </source>
</reference>
<dbReference type="Gene3D" id="1.10.10.60">
    <property type="entry name" value="Homeodomain-like"/>
    <property type="match status" value="1"/>
</dbReference>
<feature type="domain" description="HTH araC/xylS-type" evidence="1">
    <location>
        <begin position="152"/>
        <end position="251"/>
    </location>
</feature>
<dbReference type="PROSITE" id="PS50113">
    <property type="entry name" value="PAC"/>
    <property type="match status" value="1"/>
</dbReference>
<name>A0A223NXX1_9SPHI</name>
<dbReference type="CDD" id="cd00130">
    <property type="entry name" value="PAS"/>
    <property type="match status" value="1"/>
</dbReference>
<evidence type="ECO:0000259" key="2">
    <source>
        <dbReference type="PROSITE" id="PS50113"/>
    </source>
</evidence>
<dbReference type="Pfam" id="PF08448">
    <property type="entry name" value="PAS_4"/>
    <property type="match status" value="1"/>
</dbReference>